<dbReference type="InterPro" id="IPR006162">
    <property type="entry name" value="Ppantetheine_attach_site"/>
</dbReference>
<dbReference type="InterPro" id="IPR010060">
    <property type="entry name" value="NRPS_synth"/>
</dbReference>
<comment type="caution">
    <text evidence="6">The sequence shown here is derived from an EMBL/GenBank/DDBJ whole genome shotgun (WGS) entry which is preliminary data.</text>
</comment>
<feature type="non-terminal residue" evidence="6">
    <location>
        <position position="1"/>
    </location>
</feature>
<evidence type="ECO:0000256" key="4">
    <source>
        <dbReference type="ARBA" id="ARBA00022553"/>
    </source>
</evidence>
<comment type="similarity">
    <text evidence="2">Belongs to the ATP-dependent AMP-binding enzyme family.</text>
</comment>
<dbReference type="InterPro" id="IPR042099">
    <property type="entry name" value="ANL_N_sf"/>
</dbReference>
<comment type="cofactor">
    <cofactor evidence="1">
        <name>pantetheine 4'-phosphate</name>
        <dbReference type="ChEBI" id="CHEBI:47942"/>
    </cofactor>
</comment>
<dbReference type="PANTHER" id="PTHR45398">
    <property type="match status" value="1"/>
</dbReference>
<dbReference type="GO" id="GO:0003824">
    <property type="term" value="F:catalytic activity"/>
    <property type="evidence" value="ECO:0007669"/>
    <property type="project" value="InterPro"/>
</dbReference>
<keyword evidence="3" id="KW-0596">Phosphopantetheine</keyword>
<keyword evidence="4" id="KW-0597">Phosphoprotein</keyword>
<evidence type="ECO:0000313" key="6">
    <source>
        <dbReference type="EMBL" id="MBH8595951.1"/>
    </source>
</evidence>
<dbReference type="InterPro" id="IPR023213">
    <property type="entry name" value="CAT-like_dom_sf"/>
</dbReference>
<dbReference type="CDD" id="cd19534">
    <property type="entry name" value="E_NRPS"/>
    <property type="match status" value="1"/>
</dbReference>
<dbReference type="FunFam" id="1.10.1200.10:FF:000005">
    <property type="entry name" value="Nonribosomal peptide synthetase 1"/>
    <property type="match status" value="1"/>
</dbReference>
<reference evidence="6 7" key="1">
    <citation type="submission" date="2020-12" db="EMBL/GenBank/DDBJ databases">
        <title>WGS of Thermoactinomyces spp.</title>
        <authorList>
            <person name="Cheng K."/>
        </authorList>
    </citation>
    <scope>NUCLEOTIDE SEQUENCE [LARGE SCALE GENOMIC DNA]</scope>
    <source>
        <strain evidence="7">CICC 10671\DSM 43846</strain>
    </source>
</reference>
<dbReference type="SUPFAM" id="SSF52777">
    <property type="entry name" value="CoA-dependent acyltransferases"/>
    <property type="match status" value="2"/>
</dbReference>
<dbReference type="Gene3D" id="1.10.1200.10">
    <property type="entry name" value="ACP-like"/>
    <property type="match status" value="1"/>
</dbReference>
<dbReference type="Gene3D" id="3.30.559.30">
    <property type="entry name" value="Nonribosomal peptide synthetase, condensation domain"/>
    <property type="match status" value="1"/>
</dbReference>
<dbReference type="GO" id="GO:0044550">
    <property type="term" value="P:secondary metabolite biosynthetic process"/>
    <property type="evidence" value="ECO:0007669"/>
    <property type="project" value="UniProtKB-ARBA"/>
</dbReference>
<evidence type="ECO:0000313" key="7">
    <source>
        <dbReference type="Proteomes" id="UP000633619"/>
    </source>
</evidence>
<dbReference type="Pfam" id="PF00550">
    <property type="entry name" value="PP-binding"/>
    <property type="match status" value="1"/>
</dbReference>
<dbReference type="Pfam" id="PF00668">
    <property type="entry name" value="Condensation"/>
    <property type="match status" value="1"/>
</dbReference>
<organism evidence="6 7">
    <name type="scientific">Thermoactinomyces intermedius</name>
    <dbReference type="NCBI Taxonomy" id="2024"/>
    <lineage>
        <taxon>Bacteria</taxon>
        <taxon>Bacillati</taxon>
        <taxon>Bacillota</taxon>
        <taxon>Bacilli</taxon>
        <taxon>Bacillales</taxon>
        <taxon>Thermoactinomycetaceae</taxon>
        <taxon>Thermoactinomyces</taxon>
    </lineage>
</organism>
<dbReference type="Gene3D" id="3.30.559.10">
    <property type="entry name" value="Chloramphenicol acetyltransferase-like domain"/>
    <property type="match status" value="1"/>
</dbReference>
<evidence type="ECO:0000256" key="1">
    <source>
        <dbReference type="ARBA" id="ARBA00001957"/>
    </source>
</evidence>
<dbReference type="Gene3D" id="3.40.50.12780">
    <property type="entry name" value="N-terminal domain of ligase-like"/>
    <property type="match status" value="1"/>
</dbReference>
<dbReference type="InterPro" id="IPR036736">
    <property type="entry name" value="ACP-like_sf"/>
</dbReference>
<dbReference type="EMBL" id="JAECVW010000008">
    <property type="protein sequence ID" value="MBH8595951.1"/>
    <property type="molecule type" value="Genomic_DNA"/>
</dbReference>
<feature type="domain" description="Carrier" evidence="5">
    <location>
        <begin position="126"/>
        <end position="200"/>
    </location>
</feature>
<dbReference type="Proteomes" id="UP000633619">
    <property type="component" value="Unassembled WGS sequence"/>
</dbReference>
<gene>
    <name evidence="6" type="ORF">I8U20_11485</name>
</gene>
<dbReference type="AlphaFoldDB" id="A0A8I1DGJ5"/>
<keyword evidence="7" id="KW-1185">Reference proteome</keyword>
<evidence type="ECO:0000256" key="2">
    <source>
        <dbReference type="ARBA" id="ARBA00006432"/>
    </source>
</evidence>
<dbReference type="FunFam" id="3.30.300.30:FF:000010">
    <property type="entry name" value="Enterobactin synthetase component F"/>
    <property type="match status" value="1"/>
</dbReference>
<evidence type="ECO:0000256" key="3">
    <source>
        <dbReference type="ARBA" id="ARBA00022450"/>
    </source>
</evidence>
<evidence type="ECO:0000259" key="5">
    <source>
        <dbReference type="PROSITE" id="PS50075"/>
    </source>
</evidence>
<dbReference type="PROSITE" id="PS00012">
    <property type="entry name" value="PHOSPHOPANTETHEINE"/>
    <property type="match status" value="1"/>
</dbReference>
<name>A0A8I1DGJ5_THEIN</name>
<dbReference type="SUPFAM" id="SSF56801">
    <property type="entry name" value="Acetyl-CoA synthetase-like"/>
    <property type="match status" value="1"/>
</dbReference>
<dbReference type="NCBIfam" id="TIGR01720">
    <property type="entry name" value="NRPS-para261"/>
    <property type="match status" value="1"/>
</dbReference>
<sequence length="646" mass="74752">GDLVRWLPDGRLEFLGRMDEQVKIRGYRIEPGEVADKLLSYPTVKEAVVVAQTDEQNQLHLCAYFTASESCSIPALRQYLGKELPDYMIPAYFMQMEQLPLNANGKVDKNMLPKPKQMQTGVEYAAPRNEKERILAELWEEILHLDRVGIRDQFFELGGDSIKAMQIASRLKPYRLKMRLKDLFQHPTIEELAPLVHPVDEDREEEVVTGEVALTPIQRWMFEQTDYPDQWNMAIVLHRKQGWDAGVLKPVFQKLVTHHDALRMSFQREGHRVKAWNRDVEGEFFTIHEFDVNSEDLSEVIKREANRLHQSLRIHGGPLIRLGIFHTGEGDYLLIIIHHLVMDAVSWRVLSEDLHTAYSQQLAGEPLALPQKTTSFQSWGRQLQEFANSPALLAEIPYWHALDRLRIPKLPVDKIETPDYANQHIGTVWGRLPKEVTADLLSGAHRAYQTEMNDLLLSGLVMTLNGWTHGKVAVQLEGHGREEVIDGVDLTRTVGWFTSMYPVVFEQDSKDPDEVIPYVKEVLRQVPNKGIGYGILKYLTRPEHKQDLSFRLKPEINFNYQGEFVRDVEKEDIQIVSLPVGEGVHPRAQWPYKLDFSLFVENGELVTLIRYHQTLYHRETIEQLKNLYLHHLKRIVNVCREKVLVK</sequence>
<proteinExistence type="inferred from homology"/>
<dbReference type="InterPro" id="IPR009081">
    <property type="entry name" value="PP-bd_ACP"/>
</dbReference>
<dbReference type="InterPro" id="IPR001242">
    <property type="entry name" value="Condensation_dom"/>
</dbReference>
<dbReference type="Gene3D" id="3.30.300.30">
    <property type="match status" value="1"/>
</dbReference>
<dbReference type="InterPro" id="IPR045851">
    <property type="entry name" value="AMP-bd_C_sf"/>
</dbReference>
<accession>A0A8I1DGJ5</accession>
<protein>
    <submittedName>
        <fullName evidence="6">Non-ribosomal peptide synthetase</fullName>
    </submittedName>
</protein>
<dbReference type="RefSeq" id="WP_232334007.1">
    <property type="nucleotide sequence ID" value="NZ_JAECVW010000008.1"/>
</dbReference>
<dbReference type="Pfam" id="PF13193">
    <property type="entry name" value="AMP-binding_C"/>
    <property type="match status" value="1"/>
</dbReference>
<dbReference type="PANTHER" id="PTHR45398:SF1">
    <property type="entry name" value="ENZYME, PUTATIVE (JCVI)-RELATED"/>
    <property type="match status" value="1"/>
</dbReference>
<dbReference type="InterPro" id="IPR025110">
    <property type="entry name" value="AMP-bd_C"/>
</dbReference>
<dbReference type="SUPFAM" id="SSF47336">
    <property type="entry name" value="ACP-like"/>
    <property type="match status" value="1"/>
</dbReference>
<dbReference type="GO" id="GO:0008610">
    <property type="term" value="P:lipid biosynthetic process"/>
    <property type="evidence" value="ECO:0007669"/>
    <property type="project" value="UniProtKB-ARBA"/>
</dbReference>
<dbReference type="PROSITE" id="PS50075">
    <property type="entry name" value="CARRIER"/>
    <property type="match status" value="1"/>
</dbReference>